<evidence type="ECO:0000256" key="2">
    <source>
        <dbReference type="ARBA" id="ARBA00022679"/>
    </source>
</evidence>
<dbReference type="OMA" id="RDFKLNM"/>
<comment type="similarity">
    <text evidence="1">Belongs to the sulfotransferase 1 family.</text>
</comment>
<organism evidence="4 5">
    <name type="scientific">Aedes aegypti</name>
    <name type="common">Yellowfever mosquito</name>
    <name type="synonym">Culex aegypti</name>
    <dbReference type="NCBI Taxonomy" id="7159"/>
    <lineage>
        <taxon>Eukaryota</taxon>
        <taxon>Metazoa</taxon>
        <taxon>Ecdysozoa</taxon>
        <taxon>Arthropoda</taxon>
        <taxon>Hexapoda</taxon>
        <taxon>Insecta</taxon>
        <taxon>Pterygota</taxon>
        <taxon>Neoptera</taxon>
        <taxon>Endopterygota</taxon>
        <taxon>Diptera</taxon>
        <taxon>Nematocera</taxon>
        <taxon>Culicoidea</taxon>
        <taxon>Culicidae</taxon>
        <taxon>Culicinae</taxon>
        <taxon>Aedini</taxon>
        <taxon>Aedes</taxon>
        <taxon>Stegomyia</taxon>
    </lineage>
</organism>
<feature type="domain" description="Sulfotransferase" evidence="3">
    <location>
        <begin position="66"/>
        <end position="320"/>
    </location>
</feature>
<dbReference type="InterPro" id="IPR000863">
    <property type="entry name" value="Sulfotransferase_dom"/>
</dbReference>
<evidence type="ECO:0000313" key="4">
    <source>
        <dbReference type="EMBL" id="EAT42081.1"/>
    </source>
</evidence>
<dbReference type="SUPFAM" id="SSF52540">
    <property type="entry name" value="P-loop containing nucleoside triphosphate hydrolases"/>
    <property type="match status" value="1"/>
</dbReference>
<reference evidence="4" key="1">
    <citation type="submission" date="2005-10" db="EMBL/GenBank/DDBJ databases">
        <authorList>
            <person name="Loftus B.J."/>
            <person name="Nene V.M."/>
            <person name="Hannick L.I."/>
            <person name="Bidwell S."/>
            <person name="Haas B."/>
            <person name="Amedeo P."/>
            <person name="Orvis J."/>
            <person name="Wortman J.R."/>
            <person name="White O.R."/>
            <person name="Salzberg S."/>
            <person name="Shumway M."/>
            <person name="Koo H."/>
            <person name="Zhao Y."/>
            <person name="Holmes M."/>
            <person name="Miller J."/>
            <person name="Schatz M."/>
            <person name="Pop M."/>
            <person name="Pai G."/>
            <person name="Utterback T."/>
            <person name="Rogers Y.-H."/>
            <person name="Kravitz S."/>
            <person name="Fraser C.M."/>
        </authorList>
    </citation>
    <scope>NUCLEOTIDE SEQUENCE</scope>
    <source>
        <strain evidence="4">Liverpool</strain>
    </source>
</reference>
<evidence type="ECO:0000259" key="3">
    <source>
        <dbReference type="Pfam" id="PF00685"/>
    </source>
</evidence>
<name>A0A1S4FDA4_AEDAE</name>
<dbReference type="Gene3D" id="3.40.50.300">
    <property type="entry name" value="P-loop containing nucleotide triphosphate hydrolases"/>
    <property type="match status" value="1"/>
</dbReference>
<sequence length="329" mass="38771">MEYTDVTDPEYLATRAEFNEPDCFWVKPTDYSMVPNQGQEWKPLPCFLPKEYASMAQRIKNLQVKPEDVWIASYPKSGTTWTQEMMWLICNDLDYAGARAVTLDERFPFLEIGSIIGNDSVKEVEEMKSPRFIKTHLPVALIPDQFWTVKPKLVYVYRKAKPVPVSFYHHYQTLTGYRGTIEQFVKSFINDRIMFSPYHEHVLEYHALQGLDNILVINYEDMKKDLKSTVFKVCSFFNKTYTEDQIQQLCKHLSFDSMKNNPSVNYDHLVKQMLMLSNRLHERDDADRKFIRKGEVDGWKSDLTEDLANKIDEWTRSKIKSPEQLKLFL</sequence>
<proteinExistence type="inferred from homology"/>
<reference evidence="4" key="2">
    <citation type="journal article" date="2007" name="Science">
        <title>Genome sequence of Aedes aegypti, a major arbovirus vector.</title>
        <authorList>
            <person name="Nene V."/>
            <person name="Wortman J.R."/>
            <person name="Lawson D."/>
            <person name="Haas B."/>
            <person name="Kodira C."/>
            <person name="Tu Z.J."/>
            <person name="Loftus B."/>
            <person name="Xi Z."/>
            <person name="Megy K."/>
            <person name="Grabherr M."/>
            <person name="Ren Q."/>
            <person name="Zdobnov E.M."/>
            <person name="Lobo N.F."/>
            <person name="Campbell K.S."/>
            <person name="Brown S.E."/>
            <person name="Bonaldo M.F."/>
            <person name="Zhu J."/>
            <person name="Sinkins S.P."/>
            <person name="Hogenkamp D.G."/>
            <person name="Amedeo P."/>
            <person name="Arensburger P."/>
            <person name="Atkinson P.W."/>
            <person name="Bidwell S."/>
            <person name="Biedler J."/>
            <person name="Birney E."/>
            <person name="Bruggner R.V."/>
            <person name="Costas J."/>
            <person name="Coy M.R."/>
            <person name="Crabtree J."/>
            <person name="Crawford M."/>
            <person name="Debruyn B."/>
            <person name="Decaprio D."/>
            <person name="Eiglmeier K."/>
            <person name="Eisenstadt E."/>
            <person name="El-Dorry H."/>
            <person name="Gelbart W.M."/>
            <person name="Gomes S.L."/>
            <person name="Hammond M."/>
            <person name="Hannick L.I."/>
            <person name="Hogan J.R."/>
            <person name="Holmes M.H."/>
            <person name="Jaffe D."/>
            <person name="Johnston J.S."/>
            <person name="Kennedy R.C."/>
            <person name="Koo H."/>
            <person name="Kravitz S."/>
            <person name="Kriventseva E.V."/>
            <person name="Kulp D."/>
            <person name="Labutti K."/>
            <person name="Lee E."/>
            <person name="Li S."/>
            <person name="Lovin D.D."/>
            <person name="Mao C."/>
            <person name="Mauceli E."/>
            <person name="Menck C.F."/>
            <person name="Miller J.R."/>
            <person name="Montgomery P."/>
            <person name="Mori A."/>
            <person name="Nascimento A.L."/>
            <person name="Naveira H.F."/>
            <person name="Nusbaum C."/>
            <person name="O'leary S."/>
            <person name="Orvis J."/>
            <person name="Pertea M."/>
            <person name="Quesneville H."/>
            <person name="Reidenbach K.R."/>
            <person name="Rogers Y.H."/>
            <person name="Roth C.W."/>
            <person name="Schneider J.R."/>
            <person name="Schatz M."/>
            <person name="Shumway M."/>
            <person name="Stanke M."/>
            <person name="Stinson E.O."/>
            <person name="Tubio J.M."/>
            <person name="Vanzee J.P."/>
            <person name="Verjovski-Almeida S."/>
            <person name="Werner D."/>
            <person name="White O."/>
            <person name="Wyder S."/>
            <person name="Zeng Q."/>
            <person name="Zhao Q."/>
            <person name="Zhao Y."/>
            <person name="Hill C.A."/>
            <person name="Raikhel A.S."/>
            <person name="Soares M.B."/>
            <person name="Knudson D.L."/>
            <person name="Lee N.H."/>
            <person name="Galagan J."/>
            <person name="Salzberg S.L."/>
            <person name="Paulsen I.T."/>
            <person name="Dimopoulos G."/>
            <person name="Collins F.H."/>
            <person name="Birren B."/>
            <person name="Fraser-Liggett C.M."/>
            <person name="Severson D.W."/>
        </authorList>
    </citation>
    <scope>NUCLEOTIDE SEQUENCE [LARGE SCALE GENOMIC DNA]</scope>
    <source>
        <strain evidence="4">Liverpool</strain>
    </source>
</reference>
<dbReference type="InterPro" id="IPR027417">
    <property type="entry name" value="P-loop_NTPase"/>
</dbReference>
<gene>
    <name evidence="4" type="ORF">AaeL_AAEL006327</name>
</gene>
<dbReference type="EMBL" id="CH477386">
    <property type="protein sequence ID" value="EAT42081.1"/>
    <property type="molecule type" value="Genomic_DNA"/>
</dbReference>
<dbReference type="HOGENOM" id="CLU_027239_1_1_1"/>
<evidence type="ECO:0000256" key="1">
    <source>
        <dbReference type="ARBA" id="ARBA00005771"/>
    </source>
</evidence>
<reference evidence="4" key="3">
    <citation type="submission" date="2012-09" db="EMBL/GenBank/DDBJ databases">
        <authorList>
            <consortium name="VectorBase"/>
        </authorList>
    </citation>
    <scope>NUCLEOTIDE SEQUENCE</scope>
    <source>
        <strain evidence="4">Liverpool</strain>
    </source>
</reference>
<dbReference type="AlphaFoldDB" id="A0A1S4FDA4"/>
<dbReference type="Proteomes" id="UP000682892">
    <property type="component" value="Unassembled WGS sequence"/>
</dbReference>
<evidence type="ECO:0000313" key="5">
    <source>
        <dbReference type="Proteomes" id="UP000682892"/>
    </source>
</evidence>
<dbReference type="PANTHER" id="PTHR11783">
    <property type="entry name" value="SULFOTRANSFERASE SULT"/>
    <property type="match status" value="1"/>
</dbReference>
<accession>A0A1S4FDA4</accession>
<dbReference type="OrthoDB" id="205623at2759"/>
<keyword evidence="2" id="KW-0808">Transferase</keyword>
<dbReference type="GO" id="GO:0008146">
    <property type="term" value="F:sulfotransferase activity"/>
    <property type="evidence" value="ECO:0007669"/>
    <property type="project" value="InterPro"/>
</dbReference>
<protein>
    <submittedName>
        <fullName evidence="4">AAEL006327-PA</fullName>
    </submittedName>
</protein>
<dbReference type="KEGG" id="aag:5567887"/>
<dbReference type="Pfam" id="PF00685">
    <property type="entry name" value="Sulfotransfer_1"/>
    <property type="match status" value="1"/>
</dbReference>